<evidence type="ECO:0000313" key="3">
    <source>
        <dbReference type="EMBL" id="ABJ08243.1"/>
    </source>
</evidence>
<dbReference type="AlphaFoldDB" id="Q07IJ1"/>
<sequence length="302" mass="31048">MSADQSEPSSVETGDASMADPKPTAADAKPGHANPAEPPKLTHQPSSDAKPEAARQEAKRPSGHLTVLAPSDREWDGSLGSERRADEAPQPGPFSKRRIAAMAAVVALAVIGGAVGGALVTSSFGRLAADDSAATATKATQALTEQVARIDADLTALKNSVDQAAKLSATQAGKTSDRFDKAEKAQADTATRLAKLGEAVDRLKTTPVAAATPVAATPARDVTGSIAPVPTPAPKPEVARLPTVEGWVLREVADGGAIIEGRQGAFEVFAGDPIPGLGRVDAIRRQDGRWVVVTSRGLIVSR</sequence>
<dbReference type="EMBL" id="CP000463">
    <property type="protein sequence ID" value="ABJ08243.1"/>
    <property type="molecule type" value="Genomic_DNA"/>
</dbReference>
<accession>Q07IJ1</accession>
<keyword evidence="2" id="KW-1133">Transmembrane helix</keyword>
<dbReference type="KEGG" id="rpe:RPE_4319"/>
<feature type="region of interest" description="Disordered" evidence="1">
    <location>
        <begin position="1"/>
        <end position="93"/>
    </location>
</feature>
<reference evidence="3" key="1">
    <citation type="submission" date="2006-09" db="EMBL/GenBank/DDBJ databases">
        <title>Complete sequence of Rhodopseudomonas palustris BisA53.</title>
        <authorList>
            <consortium name="US DOE Joint Genome Institute"/>
            <person name="Copeland A."/>
            <person name="Lucas S."/>
            <person name="Lapidus A."/>
            <person name="Barry K."/>
            <person name="Detter J.C."/>
            <person name="Glavina del Rio T."/>
            <person name="Hammon N."/>
            <person name="Israni S."/>
            <person name="Dalin E."/>
            <person name="Tice H."/>
            <person name="Pitluck S."/>
            <person name="Chain P."/>
            <person name="Malfatti S."/>
            <person name="Shin M."/>
            <person name="Vergez L."/>
            <person name="Schmutz J."/>
            <person name="Larimer F."/>
            <person name="Land M."/>
            <person name="Hauser L."/>
            <person name="Pelletier D.A."/>
            <person name="Kyrpides N."/>
            <person name="Kim E."/>
            <person name="Harwood C.S."/>
            <person name="Oda Y."/>
            <person name="Richardson P."/>
        </authorList>
    </citation>
    <scope>NUCLEOTIDE SEQUENCE [LARGE SCALE GENOMIC DNA]</scope>
    <source>
        <strain evidence="3">BisA53</strain>
    </source>
</reference>
<feature type="compositionally biased region" description="Basic and acidic residues" evidence="1">
    <location>
        <begin position="49"/>
        <end position="60"/>
    </location>
</feature>
<feature type="compositionally biased region" description="Basic and acidic residues" evidence="1">
    <location>
        <begin position="71"/>
        <end position="87"/>
    </location>
</feature>
<feature type="compositionally biased region" description="Low complexity" evidence="1">
    <location>
        <begin position="19"/>
        <end position="28"/>
    </location>
</feature>
<organism evidence="3">
    <name type="scientific">Rhodopseudomonas palustris (strain BisA53)</name>
    <dbReference type="NCBI Taxonomy" id="316055"/>
    <lineage>
        <taxon>Bacteria</taxon>
        <taxon>Pseudomonadati</taxon>
        <taxon>Pseudomonadota</taxon>
        <taxon>Alphaproteobacteria</taxon>
        <taxon>Hyphomicrobiales</taxon>
        <taxon>Nitrobacteraceae</taxon>
        <taxon>Rhodopseudomonas</taxon>
    </lineage>
</organism>
<dbReference type="STRING" id="316055.RPE_4319"/>
<keyword evidence="2" id="KW-0472">Membrane</keyword>
<gene>
    <name evidence="3" type="ordered locus">RPE_4319</name>
</gene>
<proteinExistence type="predicted"/>
<dbReference type="eggNOG" id="COG4223">
    <property type="taxonomic scope" value="Bacteria"/>
</dbReference>
<name>Q07IJ1_RHOP5</name>
<dbReference type="HOGENOM" id="CLU_065356_0_0_5"/>
<feature type="compositionally biased region" description="Polar residues" evidence="1">
    <location>
        <begin position="1"/>
        <end position="12"/>
    </location>
</feature>
<evidence type="ECO:0000256" key="2">
    <source>
        <dbReference type="SAM" id="Phobius"/>
    </source>
</evidence>
<keyword evidence="2" id="KW-0812">Transmembrane</keyword>
<feature type="transmembrane region" description="Helical" evidence="2">
    <location>
        <begin position="99"/>
        <end position="120"/>
    </location>
</feature>
<protein>
    <submittedName>
        <fullName evidence="3">Uncharacterized protein</fullName>
    </submittedName>
</protein>
<evidence type="ECO:0000256" key="1">
    <source>
        <dbReference type="SAM" id="MobiDB-lite"/>
    </source>
</evidence>